<comment type="caution">
    <text evidence="5">The sequence shown here is derived from an EMBL/GenBank/DDBJ whole genome shotgun (WGS) entry which is preliminary data.</text>
</comment>
<feature type="region of interest" description="Disordered" evidence="2">
    <location>
        <begin position="13"/>
        <end position="174"/>
    </location>
</feature>
<dbReference type="EMBL" id="CAWYQH010000106">
    <property type="protein sequence ID" value="CAK8687752.1"/>
    <property type="molecule type" value="Genomic_DNA"/>
</dbReference>
<dbReference type="InterPro" id="IPR056288">
    <property type="entry name" value="CEP76_C"/>
</dbReference>
<sequence length="1674" mass="191166">MDAETLREKLRARRRAMNVTMKSDAPDTSVSENTTTGIEELTVGSSMADEYKEEDEETFRSVLASRREMSRRKLEEREKEEATNETLLDALEDQNAVDELLSSPRPQAPASNEITSPRDDTMSTDGTPRARVGQHSALRNRLQAKLQAAKRAGSPSGETSKPPRSRRLKDRMDLSNRFTETVKQHTVMEEEVLLKRIESKLKWKHAITEARASTGQPSDVDCYDFFTKQYEDVAVEEEPAREEQMEGVDEERREEDETLPPEEQPPTGEVDAEDEVEDDQKKLISDVIPNELDWRLFHITAASYPGYHAQLERESLTYFVPSILPSDITKKVDSNTQPRYLEDEGFYVGEKTLVLSKNKNILENRFLRQPDLGKGWFGADGEVESLPNPVKKSSTKPWVESIEDVDGSLVTIYTKACEEDAQSKYLKGSEENELQIDIGTVVFHHHPLMSREHVLASNINRLYDEYLQKRQKNYVNFYTDKLAALRSAVSSLKDSSMLISNSAGVEAHETRINDFTAEIRRTSQQLNTAESSERDLMRGIIAEWGEIKSLRELQGFTNTTTKLTVKREEVNQHQDQQRWDQEVESEVRERKEEYDVTIVAPYKERHRKYQAQLQEWKRNRLKIKQQRRRDQRGSKENLLDAVEGDEDDEGEFMISGNVDKPQKPEKPEAFNEERVRIEVKNLLLEHRRNPGEDRISLQLTNTANITPLGGVPVGESSRRKAMQKSSIILKIVFNGKDVFLTEPKTLTSDFKLHFGSIFRVRIAQWPESLKVQFLEAGLVRNTTFSETFLKVPDVTVHSGNVQLGMVPFVSERVETFEHEGVGSSTPFTLRQHDTNPTSISTKGQLICSVSWGLDGEGHVLAPKGLTNNAADPLNIINPSQNVDPVSAIGAEGIQNPESLSKWVQDSRLDPNDPENAALIPFMESRQDGHGFLYAPDYFRLEQLQEEFNFIADEEFARMNRLRILQLRNEEVNEFRNMTMIPSQEHEVMDSAFTVYERRLREKDSLQVIADRKLDRGMMSEHRLEVLRFRQRVKDAVLHRFYASRHHYTFLDMVHEDQVPDIGTLGASVGKLVEPRRPLKPIRKERKKATAQTLSEGSVKILVNLVRGINIPTRQTPSDVTTDSGTTNPTLPGHNQASKSFLVAPFVAISFQDNVVTSSVAQGPSPSWNEELEIPFFAPNNDYSPSSLQTVDDIIYLHLFDRIVEESQSEEDSSITTRKMQNHWLGSSRIPFSTVYQRGKVEGTFKMKVPPVLLGYELEKQMTPIDPRDRLDMPLNESGKGTYLTLFITLEPTLKPMDPVREKFASQEDELTLHMSATYLSLCNRKYPQRNVKTTVIDMKGESVLVTRYVHPLQPPLELTEGSDPSSLATAEKVARFVSLIPFVSDNVAYVGVCDLWGTCDQFLHMLCGDEEEHAILLLNYYLHLGKRAYLLLGHAVPEGNSAYVLTVEETTREYFVWNANTGQHYLATDNLSPLKSIGCLVNGDNIWFNIQPHDQPSKVRFELTRGADWKPFFTSKFPRPPTMQSVQPDSLFYVTTDRSYVSRLTDSIERTLKEKIMAWRPRHVTRWNRTCNSLLLQILRNLEQNLNKRNQGEVNHGEQLLRQLGDVKFTGFPMDLPFTDMDGVVSAVRSTEVHKMQDPDVEFSLAVYVHPYPSSVLAVWIYVAAIVNRRRHNL</sequence>
<feature type="compositionally biased region" description="Basic and acidic residues" evidence="2">
    <location>
        <begin position="65"/>
        <end position="82"/>
    </location>
</feature>
<dbReference type="InterPro" id="IPR000008">
    <property type="entry name" value="C2_dom"/>
</dbReference>
<dbReference type="Pfam" id="PF17661">
    <property type="entry name" value="DUF5523"/>
    <property type="match status" value="1"/>
</dbReference>
<protein>
    <recommendedName>
        <fullName evidence="4">C2 domain-containing protein</fullName>
    </recommendedName>
</protein>
<keyword evidence="3" id="KW-0472">Membrane</keyword>
<feature type="transmembrane region" description="Helical" evidence="3">
    <location>
        <begin position="1645"/>
        <end position="1667"/>
    </location>
</feature>
<dbReference type="PANTHER" id="PTHR20837:SF0">
    <property type="entry name" value="COILED-COIL AND C2 DOMAIN-CONTAINING PROTEIN 2A"/>
    <property type="match status" value="1"/>
</dbReference>
<feature type="domain" description="C2" evidence="4">
    <location>
        <begin position="1082"/>
        <end position="1244"/>
    </location>
</feature>
<feature type="region of interest" description="Disordered" evidence="2">
    <location>
        <begin position="233"/>
        <end position="280"/>
    </location>
</feature>
<keyword evidence="3" id="KW-0812">Transmembrane</keyword>
<evidence type="ECO:0000256" key="3">
    <source>
        <dbReference type="SAM" id="Phobius"/>
    </source>
</evidence>
<feature type="compositionally biased region" description="Acidic residues" evidence="2">
    <location>
        <begin position="233"/>
        <end position="260"/>
    </location>
</feature>
<dbReference type="Pfam" id="PF24652">
    <property type="entry name" value="CEP76_C"/>
    <property type="match status" value="1"/>
</dbReference>
<gene>
    <name evidence="5" type="ORF">CVLEPA_LOCUS19817</name>
</gene>
<name>A0ABP0G7H1_CLALP</name>
<dbReference type="InterPro" id="IPR035892">
    <property type="entry name" value="C2_domain_sf"/>
</dbReference>
<feature type="region of interest" description="Disordered" evidence="2">
    <location>
        <begin position="1113"/>
        <end position="1133"/>
    </location>
</feature>
<dbReference type="Pfam" id="PF15625">
    <property type="entry name" value="CC2D2AN-C2"/>
    <property type="match status" value="1"/>
</dbReference>
<feature type="compositionally biased region" description="Polar residues" evidence="2">
    <location>
        <begin position="26"/>
        <end position="37"/>
    </location>
</feature>
<dbReference type="InterPro" id="IPR041510">
    <property type="entry name" value="DUF5523"/>
</dbReference>
<evidence type="ECO:0000256" key="1">
    <source>
        <dbReference type="SAM" id="Coils"/>
    </source>
</evidence>
<feature type="coiled-coil region" evidence="1">
    <location>
        <begin position="505"/>
        <end position="532"/>
    </location>
</feature>
<dbReference type="PANTHER" id="PTHR20837">
    <property type="entry name" value="CENTROSOMAL PROTEIN-RELATED"/>
    <property type="match status" value="1"/>
</dbReference>
<dbReference type="Pfam" id="PF24656">
    <property type="entry name" value="CEPT76_peptidase"/>
    <property type="match status" value="1"/>
</dbReference>
<proteinExistence type="predicted"/>
<accession>A0ABP0G7H1</accession>
<evidence type="ECO:0000313" key="5">
    <source>
        <dbReference type="EMBL" id="CAK8687752.1"/>
    </source>
</evidence>
<feature type="region of interest" description="Disordered" evidence="2">
    <location>
        <begin position="623"/>
        <end position="645"/>
    </location>
</feature>
<dbReference type="PROSITE" id="PS50004">
    <property type="entry name" value="C2"/>
    <property type="match status" value="1"/>
</dbReference>
<keyword evidence="6" id="KW-1185">Reference proteome</keyword>
<dbReference type="Gene3D" id="2.60.40.150">
    <property type="entry name" value="C2 domain"/>
    <property type="match status" value="1"/>
</dbReference>
<evidence type="ECO:0000313" key="6">
    <source>
        <dbReference type="Proteomes" id="UP001642483"/>
    </source>
</evidence>
<dbReference type="InterPro" id="IPR056290">
    <property type="entry name" value="CEPT76/DRC7_peptidase-like_dom"/>
</dbReference>
<evidence type="ECO:0000256" key="2">
    <source>
        <dbReference type="SAM" id="MobiDB-lite"/>
    </source>
</evidence>
<keyword evidence="3" id="KW-1133">Transmembrane helix</keyword>
<reference evidence="5 6" key="1">
    <citation type="submission" date="2024-02" db="EMBL/GenBank/DDBJ databases">
        <authorList>
            <person name="Daric V."/>
            <person name="Darras S."/>
        </authorList>
    </citation>
    <scope>NUCLEOTIDE SEQUENCE [LARGE SCALE GENOMIC DNA]</scope>
</reference>
<dbReference type="Gene3D" id="3.10.620.30">
    <property type="match status" value="1"/>
</dbReference>
<dbReference type="InterPro" id="IPR052434">
    <property type="entry name" value="Tectonic-like_complex_comp"/>
</dbReference>
<organism evidence="5 6">
    <name type="scientific">Clavelina lepadiformis</name>
    <name type="common">Light-bulb sea squirt</name>
    <name type="synonym">Ascidia lepadiformis</name>
    <dbReference type="NCBI Taxonomy" id="159417"/>
    <lineage>
        <taxon>Eukaryota</taxon>
        <taxon>Metazoa</taxon>
        <taxon>Chordata</taxon>
        <taxon>Tunicata</taxon>
        <taxon>Ascidiacea</taxon>
        <taxon>Aplousobranchia</taxon>
        <taxon>Clavelinidae</taxon>
        <taxon>Clavelina</taxon>
    </lineage>
</organism>
<keyword evidence="1" id="KW-0175">Coiled coil</keyword>
<dbReference type="Proteomes" id="UP001642483">
    <property type="component" value="Unassembled WGS sequence"/>
</dbReference>
<evidence type="ECO:0000259" key="4">
    <source>
        <dbReference type="PROSITE" id="PS50004"/>
    </source>
</evidence>
<dbReference type="InterPro" id="IPR028928">
    <property type="entry name" value="CC2D2AN-C2"/>
</dbReference>